<keyword evidence="18" id="KW-1185">Reference proteome</keyword>
<keyword evidence="13 14" id="KW-0472">Membrane</keyword>
<dbReference type="PROSITE" id="PS50885">
    <property type="entry name" value="HAMP"/>
    <property type="match status" value="1"/>
</dbReference>
<feature type="transmembrane region" description="Helical" evidence="14">
    <location>
        <begin position="12"/>
        <end position="34"/>
    </location>
</feature>
<dbReference type="EC" id="2.7.13.3" evidence="3"/>
<keyword evidence="4" id="KW-1003">Cell membrane</keyword>
<feature type="transmembrane region" description="Helical" evidence="14">
    <location>
        <begin position="54"/>
        <end position="79"/>
    </location>
</feature>
<dbReference type="SUPFAM" id="SSF55874">
    <property type="entry name" value="ATPase domain of HSP90 chaperone/DNA topoisomerase II/histidine kinase"/>
    <property type="match status" value="1"/>
</dbReference>
<keyword evidence="12" id="KW-0902">Two-component regulatory system</keyword>
<dbReference type="CDD" id="cd00082">
    <property type="entry name" value="HisKA"/>
    <property type="match status" value="1"/>
</dbReference>
<evidence type="ECO:0000256" key="12">
    <source>
        <dbReference type="ARBA" id="ARBA00023012"/>
    </source>
</evidence>
<keyword evidence="6" id="KW-0808">Transferase</keyword>
<dbReference type="SMART" id="SM00387">
    <property type="entry name" value="HATPase_c"/>
    <property type="match status" value="1"/>
</dbReference>
<proteinExistence type="predicted"/>
<keyword evidence="11 14" id="KW-1133">Transmembrane helix</keyword>
<reference evidence="17 18" key="1">
    <citation type="submission" date="2022-04" db="EMBL/GenBank/DDBJ databases">
        <title>Halobacillus sp. isolated from saltern.</title>
        <authorList>
            <person name="Won M."/>
            <person name="Lee C.-M."/>
            <person name="Woen H.-Y."/>
            <person name="Kwon S.-W."/>
        </authorList>
    </citation>
    <scope>NUCLEOTIDE SEQUENCE [LARGE SCALE GENOMIC DNA]</scope>
    <source>
        <strain evidence="17 18">SSBR10-3</strain>
    </source>
</reference>
<dbReference type="SMART" id="SM00304">
    <property type="entry name" value="HAMP"/>
    <property type="match status" value="1"/>
</dbReference>
<dbReference type="InterPro" id="IPR036890">
    <property type="entry name" value="HATPase_C_sf"/>
</dbReference>
<evidence type="ECO:0000256" key="6">
    <source>
        <dbReference type="ARBA" id="ARBA00022679"/>
    </source>
</evidence>
<dbReference type="CDD" id="cd06225">
    <property type="entry name" value="HAMP"/>
    <property type="match status" value="1"/>
</dbReference>
<dbReference type="Gene3D" id="6.10.340.10">
    <property type="match status" value="1"/>
</dbReference>
<dbReference type="InterPro" id="IPR003660">
    <property type="entry name" value="HAMP_dom"/>
</dbReference>
<dbReference type="Gene3D" id="1.10.287.130">
    <property type="match status" value="1"/>
</dbReference>
<feature type="domain" description="Histidine kinase" evidence="15">
    <location>
        <begin position="148"/>
        <end position="364"/>
    </location>
</feature>
<accession>A0ABY4EJS2</accession>
<evidence type="ECO:0000256" key="5">
    <source>
        <dbReference type="ARBA" id="ARBA00022553"/>
    </source>
</evidence>
<keyword evidence="9 17" id="KW-0418">Kinase</keyword>
<dbReference type="InterPro" id="IPR003594">
    <property type="entry name" value="HATPase_dom"/>
</dbReference>
<dbReference type="Pfam" id="PF00512">
    <property type="entry name" value="HisKA"/>
    <property type="match status" value="1"/>
</dbReference>
<evidence type="ECO:0000256" key="14">
    <source>
        <dbReference type="SAM" id="Phobius"/>
    </source>
</evidence>
<feature type="domain" description="HAMP" evidence="16">
    <location>
        <begin position="88"/>
        <end position="133"/>
    </location>
</feature>
<evidence type="ECO:0000256" key="13">
    <source>
        <dbReference type="ARBA" id="ARBA00023136"/>
    </source>
</evidence>
<evidence type="ECO:0000256" key="2">
    <source>
        <dbReference type="ARBA" id="ARBA00004651"/>
    </source>
</evidence>
<evidence type="ECO:0000256" key="8">
    <source>
        <dbReference type="ARBA" id="ARBA00022741"/>
    </source>
</evidence>
<evidence type="ECO:0000313" key="17">
    <source>
        <dbReference type="EMBL" id="UOQ44725.1"/>
    </source>
</evidence>
<protein>
    <recommendedName>
        <fullName evidence="3">histidine kinase</fullName>
        <ecNumber evidence="3">2.7.13.3</ecNumber>
    </recommendedName>
</protein>
<dbReference type="PANTHER" id="PTHR45528">
    <property type="entry name" value="SENSOR HISTIDINE KINASE CPXA"/>
    <property type="match status" value="1"/>
</dbReference>
<dbReference type="PROSITE" id="PS50109">
    <property type="entry name" value="HIS_KIN"/>
    <property type="match status" value="1"/>
</dbReference>
<name>A0ABY4EJS2_9BACI</name>
<comment type="catalytic activity">
    <reaction evidence="1">
        <text>ATP + protein L-histidine = ADP + protein N-phospho-L-histidine.</text>
        <dbReference type="EC" id="2.7.13.3"/>
    </reaction>
</comment>
<dbReference type="SUPFAM" id="SSF158472">
    <property type="entry name" value="HAMP domain-like"/>
    <property type="match status" value="1"/>
</dbReference>
<evidence type="ECO:0000256" key="11">
    <source>
        <dbReference type="ARBA" id="ARBA00022989"/>
    </source>
</evidence>
<dbReference type="SMART" id="SM00388">
    <property type="entry name" value="HisKA"/>
    <property type="match status" value="1"/>
</dbReference>
<gene>
    <name evidence="17" type="ORF">MUN89_01820</name>
</gene>
<evidence type="ECO:0000259" key="16">
    <source>
        <dbReference type="PROSITE" id="PS50885"/>
    </source>
</evidence>
<evidence type="ECO:0000256" key="9">
    <source>
        <dbReference type="ARBA" id="ARBA00022777"/>
    </source>
</evidence>
<evidence type="ECO:0000256" key="7">
    <source>
        <dbReference type="ARBA" id="ARBA00022692"/>
    </source>
</evidence>
<keyword evidence="5" id="KW-0597">Phosphoprotein</keyword>
<dbReference type="Proteomes" id="UP000831787">
    <property type="component" value="Chromosome"/>
</dbReference>
<comment type="subcellular location">
    <subcellularLocation>
        <location evidence="2">Cell membrane</location>
        <topology evidence="2">Multi-pass membrane protein</topology>
    </subcellularLocation>
</comment>
<dbReference type="GO" id="GO:0016301">
    <property type="term" value="F:kinase activity"/>
    <property type="evidence" value="ECO:0007669"/>
    <property type="project" value="UniProtKB-KW"/>
</dbReference>
<keyword evidence="7 14" id="KW-0812">Transmembrane</keyword>
<dbReference type="InterPro" id="IPR004358">
    <property type="entry name" value="Sig_transdc_His_kin-like_C"/>
</dbReference>
<evidence type="ECO:0000256" key="1">
    <source>
        <dbReference type="ARBA" id="ARBA00000085"/>
    </source>
</evidence>
<dbReference type="InterPro" id="IPR005467">
    <property type="entry name" value="His_kinase_dom"/>
</dbReference>
<dbReference type="EMBL" id="CP095073">
    <property type="protein sequence ID" value="UOQ44725.1"/>
    <property type="molecule type" value="Genomic_DNA"/>
</dbReference>
<dbReference type="Pfam" id="PF02518">
    <property type="entry name" value="HATPase_c"/>
    <property type="match status" value="1"/>
</dbReference>
<keyword evidence="8" id="KW-0547">Nucleotide-binding</keyword>
<evidence type="ECO:0000256" key="4">
    <source>
        <dbReference type="ARBA" id="ARBA00022475"/>
    </source>
</evidence>
<evidence type="ECO:0000313" key="18">
    <source>
        <dbReference type="Proteomes" id="UP000831787"/>
    </source>
</evidence>
<dbReference type="Gene3D" id="3.30.565.10">
    <property type="entry name" value="Histidine kinase-like ATPase, C-terminal domain"/>
    <property type="match status" value="1"/>
</dbReference>
<dbReference type="Pfam" id="PF00672">
    <property type="entry name" value="HAMP"/>
    <property type="match status" value="1"/>
</dbReference>
<dbReference type="PRINTS" id="PR00344">
    <property type="entry name" value="BCTRLSENSOR"/>
</dbReference>
<dbReference type="InterPro" id="IPR003661">
    <property type="entry name" value="HisK_dim/P_dom"/>
</dbReference>
<dbReference type="InterPro" id="IPR036097">
    <property type="entry name" value="HisK_dim/P_sf"/>
</dbReference>
<dbReference type="InterPro" id="IPR050398">
    <property type="entry name" value="HssS/ArlS-like"/>
</dbReference>
<dbReference type="SUPFAM" id="SSF47384">
    <property type="entry name" value="Homodimeric domain of signal transducing histidine kinase"/>
    <property type="match status" value="1"/>
</dbReference>
<organism evidence="17 18">
    <name type="scientific">Halobacillus salinarum</name>
    <dbReference type="NCBI Taxonomy" id="2932257"/>
    <lineage>
        <taxon>Bacteria</taxon>
        <taxon>Bacillati</taxon>
        <taxon>Bacillota</taxon>
        <taxon>Bacilli</taxon>
        <taxon>Bacillales</taxon>
        <taxon>Bacillaceae</taxon>
        <taxon>Halobacillus</taxon>
    </lineage>
</organism>
<evidence type="ECO:0000256" key="10">
    <source>
        <dbReference type="ARBA" id="ARBA00022840"/>
    </source>
</evidence>
<dbReference type="RefSeq" id="WP_244710914.1">
    <property type="nucleotide sequence ID" value="NZ_CP095073.1"/>
</dbReference>
<dbReference type="PANTHER" id="PTHR45528:SF1">
    <property type="entry name" value="SENSOR HISTIDINE KINASE CPXA"/>
    <property type="match status" value="1"/>
</dbReference>
<evidence type="ECO:0000256" key="3">
    <source>
        <dbReference type="ARBA" id="ARBA00012438"/>
    </source>
</evidence>
<keyword evidence="10" id="KW-0067">ATP-binding</keyword>
<evidence type="ECO:0000259" key="15">
    <source>
        <dbReference type="PROSITE" id="PS50109"/>
    </source>
</evidence>
<sequence>MVKLMRSFRSRMILLVAMSMIFSAMITYAVYKALQWYYRATVSYADPLMYVRRWMYRIGDINFFLLLFIPLAIVFFYFLTKPYSTYFKEISTGIRQLAEGNFKHRINVDSNDEFKEIARDINMAGEKLEEAIERGDFSESSKDQLIINLAHDLRTPLTSVLGYLDLILYEKNLTPEQMNHYLNISYAKSQRLERLIDKLFETTRMNYGMLELHKGVINVSDLLLQINEEMFPMFEKNHLTTRLDVEQDLYISGDGELLARVFENLLTNANRYGYDGYFIDVKGFNEGKEVVVCIINYGDPIPEEDLPYVFEVFYKGDHARTHQENSTGLGLFIAKNIVEQHHGTLSVESDVIQTVFKVRLPKGDINTEEVPKKNS</sequence>